<dbReference type="PANTHER" id="PTHR36749">
    <property type="entry name" value="F7O18.3 PROTEIN"/>
    <property type="match status" value="1"/>
</dbReference>
<name>A0A816HZF5_BRANA</name>
<dbReference type="AlphaFoldDB" id="A0A816HZF5"/>
<organism evidence="2">
    <name type="scientific">Brassica napus</name>
    <name type="common">Rape</name>
    <dbReference type="NCBI Taxonomy" id="3708"/>
    <lineage>
        <taxon>Eukaryota</taxon>
        <taxon>Viridiplantae</taxon>
        <taxon>Streptophyta</taxon>
        <taxon>Embryophyta</taxon>
        <taxon>Tracheophyta</taxon>
        <taxon>Spermatophyta</taxon>
        <taxon>Magnoliopsida</taxon>
        <taxon>eudicotyledons</taxon>
        <taxon>Gunneridae</taxon>
        <taxon>Pentapetalae</taxon>
        <taxon>rosids</taxon>
        <taxon>malvids</taxon>
        <taxon>Brassicales</taxon>
        <taxon>Brassicaceae</taxon>
        <taxon>Brassiceae</taxon>
        <taxon>Brassica</taxon>
    </lineage>
</organism>
<proteinExistence type="predicted"/>
<protein>
    <submittedName>
        <fullName evidence="2">(rape) hypothetical protein</fullName>
    </submittedName>
</protein>
<dbReference type="Proteomes" id="UP001295469">
    <property type="component" value="Chromosome C03"/>
</dbReference>
<feature type="region of interest" description="Disordered" evidence="1">
    <location>
        <begin position="1"/>
        <end position="60"/>
    </location>
</feature>
<evidence type="ECO:0000313" key="2">
    <source>
        <dbReference type="EMBL" id="CAF1697263.1"/>
    </source>
</evidence>
<gene>
    <name evidence="2" type="ORF">DARMORV10_C03P06830.1</name>
</gene>
<accession>A0A816HZF5</accession>
<sequence length="136" mass="14518">MTDNIFKGLPPPSSQQQELSNSSNPNESKDESRSPAPTLVLKSSLKRSKPAESAPNVSAPPALKSALKLAVTSLRCSKLQCHPNLTLCAVLGGLPSKTPCIDRLVRADYHALFSAAQDVAEVNILENLMLKGVELN</sequence>
<reference evidence="2" key="1">
    <citation type="submission" date="2021-01" db="EMBL/GenBank/DDBJ databases">
        <authorList>
            <consortium name="Genoscope - CEA"/>
            <person name="William W."/>
        </authorList>
    </citation>
    <scope>NUCLEOTIDE SEQUENCE</scope>
</reference>
<dbReference type="EMBL" id="HG994367">
    <property type="protein sequence ID" value="CAF1697263.1"/>
    <property type="molecule type" value="Genomic_DNA"/>
</dbReference>
<evidence type="ECO:0000256" key="1">
    <source>
        <dbReference type="SAM" id="MobiDB-lite"/>
    </source>
</evidence>
<feature type="compositionally biased region" description="Low complexity" evidence="1">
    <location>
        <begin position="14"/>
        <end position="26"/>
    </location>
</feature>
<dbReference type="PANTHER" id="PTHR36749:SF1">
    <property type="entry name" value="F7O18.3 PROTEIN"/>
    <property type="match status" value="1"/>
</dbReference>